<dbReference type="SUPFAM" id="SSF51126">
    <property type="entry name" value="Pectin lyase-like"/>
    <property type="match status" value="1"/>
</dbReference>
<accession>A0A517MQ72</accession>
<evidence type="ECO:0000313" key="4">
    <source>
        <dbReference type="Proteomes" id="UP000319852"/>
    </source>
</evidence>
<keyword evidence="4" id="KW-1185">Reference proteome</keyword>
<evidence type="ECO:0000256" key="2">
    <source>
        <dbReference type="SAM" id="SignalP"/>
    </source>
</evidence>
<reference evidence="3 4" key="1">
    <citation type="submission" date="2019-02" db="EMBL/GenBank/DDBJ databases">
        <title>Deep-cultivation of Planctomycetes and their phenomic and genomic characterization uncovers novel biology.</title>
        <authorList>
            <person name="Wiegand S."/>
            <person name="Jogler M."/>
            <person name="Boedeker C."/>
            <person name="Pinto D."/>
            <person name="Vollmers J."/>
            <person name="Rivas-Marin E."/>
            <person name="Kohn T."/>
            <person name="Peeters S.H."/>
            <person name="Heuer A."/>
            <person name="Rast P."/>
            <person name="Oberbeckmann S."/>
            <person name="Bunk B."/>
            <person name="Jeske O."/>
            <person name="Meyerdierks A."/>
            <person name="Storesund J.E."/>
            <person name="Kallscheuer N."/>
            <person name="Luecker S."/>
            <person name="Lage O.M."/>
            <person name="Pohl T."/>
            <person name="Merkel B.J."/>
            <person name="Hornburger P."/>
            <person name="Mueller R.-W."/>
            <person name="Bruemmer F."/>
            <person name="Labrenz M."/>
            <person name="Spormann A.M."/>
            <person name="Op den Camp H."/>
            <person name="Overmann J."/>
            <person name="Amann R."/>
            <person name="Jetten M.S.M."/>
            <person name="Mascher T."/>
            <person name="Medema M.H."/>
            <person name="Devos D.P."/>
            <person name="Kaster A.-K."/>
            <person name="Ovreas L."/>
            <person name="Rohde M."/>
            <person name="Galperin M.Y."/>
            <person name="Jogler C."/>
        </authorList>
    </citation>
    <scope>NUCLEOTIDE SEQUENCE [LARGE SCALE GENOMIC DNA]</scope>
    <source>
        <strain evidence="3 4">HG15A2</strain>
    </source>
</reference>
<dbReference type="InterPro" id="IPR013425">
    <property type="entry name" value="Autotrns_rpt"/>
</dbReference>
<keyword evidence="1 2" id="KW-0732">Signal</keyword>
<name>A0A517MQ72_9BACT</name>
<dbReference type="AlphaFoldDB" id="A0A517MQ72"/>
<dbReference type="Pfam" id="PF12951">
    <property type="entry name" value="PATR"/>
    <property type="match status" value="1"/>
</dbReference>
<dbReference type="EMBL" id="CP036263">
    <property type="protein sequence ID" value="QDS97036.1"/>
    <property type="molecule type" value="Genomic_DNA"/>
</dbReference>
<sequence length="770" mass="76996" precursor="true">MTRLLTVAAFLLSFSSTVRAQRAYFSLQGTIPNGSAEIDFGFDIERSVSKPEFFRFETDSWAGGTNAAGDVISATGFDSELELFLGAASTLALSNEIDDGGSGEPDFDALISWDNVQTIGDPLPNTLAAGFPYRLELRGVNNDTGAWSNELVGPADALEFTGAIGMSGGTISSLKFGTTGAGTTPATYNHSVGSGNLDLTGDLVIANTGNAVLDLSSETISVGGTATINSGGTVSITGSGTLDAPGGVNLNGGQIVMNNTTGLQGSTVILNADNGLDITTNSVNATLGGLAGVGSLDLGGQIVTSGAVGGDTTYAGRVTGTNVSRLRHNGAGVLTLTGGTNANPSTFGTLSADGSTGGLVVDGARIDLTSTVLSAGSNTAVSAVDGEITLTGGADVGMPATSIAITRSGTLTLTGAGTSLSGHRFQGTAAGALIVEENASLQLNNTLAFGVFGSASTTYDFQVRSGGNVSVASLGISDTADTRADAVVTGAGSQLSVSSILKIGFEGSTAAGAVGTLSVEQGAAVDVTGVTRLTNSGSSLTIDVGTFETGELRNDAGTTPTVSLSDPAGDVALTVGTANQSSTFGGTIQDAASGPGSLKKIGAGTFTLTGANTYTGDTIIDAGTLSIAQSFLADAADVHLLTGATFDLDFLGTDLIDELFIDGSSEQVGTHGAIGSGADFQWSLFSGTGLLEVSTFSGIPGDFDADDDVDGLDFLSWQRNPAIGSLADWESNYGTSTSALAASQAVPEPAAWVLLVAAWAPVVHLRRLRS</sequence>
<dbReference type="KEGG" id="amob:HG15A2_02950"/>
<dbReference type="Proteomes" id="UP000319852">
    <property type="component" value="Chromosome"/>
</dbReference>
<dbReference type="RefSeq" id="WP_145057102.1">
    <property type="nucleotide sequence ID" value="NZ_CP036263.1"/>
</dbReference>
<dbReference type="NCBIfam" id="TIGR02601">
    <property type="entry name" value="autotrns_rpt"/>
    <property type="match status" value="1"/>
</dbReference>
<organism evidence="3 4">
    <name type="scientific">Adhaeretor mobilis</name>
    <dbReference type="NCBI Taxonomy" id="1930276"/>
    <lineage>
        <taxon>Bacteria</taxon>
        <taxon>Pseudomonadati</taxon>
        <taxon>Planctomycetota</taxon>
        <taxon>Planctomycetia</taxon>
        <taxon>Pirellulales</taxon>
        <taxon>Lacipirellulaceae</taxon>
        <taxon>Adhaeretor</taxon>
    </lineage>
</organism>
<feature type="signal peptide" evidence="2">
    <location>
        <begin position="1"/>
        <end position="20"/>
    </location>
</feature>
<dbReference type="InterPro" id="IPR011050">
    <property type="entry name" value="Pectin_lyase_fold/virulence"/>
</dbReference>
<evidence type="ECO:0000313" key="3">
    <source>
        <dbReference type="EMBL" id="QDS97036.1"/>
    </source>
</evidence>
<evidence type="ECO:0000256" key="1">
    <source>
        <dbReference type="ARBA" id="ARBA00022729"/>
    </source>
</evidence>
<proteinExistence type="predicted"/>
<protein>
    <submittedName>
        <fullName evidence="3">Autotransporter-associated beta strand repeat protein</fullName>
    </submittedName>
</protein>
<gene>
    <name evidence="3" type="ORF">HG15A2_02950</name>
</gene>
<feature type="chain" id="PRO_5022222413" evidence="2">
    <location>
        <begin position="21"/>
        <end position="770"/>
    </location>
</feature>
<dbReference type="OrthoDB" id="231521at2"/>